<dbReference type="InterPro" id="IPR018114">
    <property type="entry name" value="TRYPSIN_HIS"/>
</dbReference>
<comment type="similarity">
    <text evidence="1">Belongs to the peptidase S1 family.</text>
</comment>
<keyword evidence="4" id="KW-0720">Serine protease</keyword>
<dbReference type="PROSITE" id="PS50240">
    <property type="entry name" value="TRYPSIN_DOM"/>
    <property type="match status" value="1"/>
</dbReference>
<reference evidence="8" key="1">
    <citation type="submission" date="2015-09" db="EMBL/GenBank/DDBJ databases">
        <title>De novo assembly of Pectinophora gossypiella (Pink Bollworm) gut transcriptome.</title>
        <authorList>
            <person name="Tassone E.E."/>
        </authorList>
    </citation>
    <scope>NUCLEOTIDE SEQUENCE</scope>
</reference>
<dbReference type="GO" id="GO:0004252">
    <property type="term" value="F:serine-type endopeptidase activity"/>
    <property type="evidence" value="ECO:0007669"/>
    <property type="project" value="InterPro"/>
</dbReference>
<evidence type="ECO:0000256" key="4">
    <source>
        <dbReference type="ARBA" id="ARBA00022825"/>
    </source>
</evidence>
<dbReference type="PROSITE" id="PS00134">
    <property type="entry name" value="TRYPSIN_HIS"/>
    <property type="match status" value="1"/>
</dbReference>
<organism evidence="8">
    <name type="scientific">Pectinophora gossypiella</name>
    <name type="common">Cotton pink bollworm</name>
    <name type="synonym">Depressaria gossypiella</name>
    <dbReference type="NCBI Taxonomy" id="13191"/>
    <lineage>
        <taxon>Eukaryota</taxon>
        <taxon>Metazoa</taxon>
        <taxon>Ecdysozoa</taxon>
        <taxon>Arthropoda</taxon>
        <taxon>Hexapoda</taxon>
        <taxon>Insecta</taxon>
        <taxon>Pterygota</taxon>
        <taxon>Neoptera</taxon>
        <taxon>Endopterygota</taxon>
        <taxon>Lepidoptera</taxon>
        <taxon>Glossata</taxon>
        <taxon>Ditrysia</taxon>
        <taxon>Gelechioidea</taxon>
        <taxon>Gelechiidae</taxon>
        <taxon>Apatetrinae</taxon>
        <taxon>Pectinophora</taxon>
    </lineage>
</organism>
<protein>
    <recommendedName>
        <fullName evidence="7">Peptidase S1 domain-containing protein</fullName>
    </recommendedName>
</protein>
<dbReference type="GO" id="GO:0006508">
    <property type="term" value="P:proteolysis"/>
    <property type="evidence" value="ECO:0007669"/>
    <property type="project" value="UniProtKB-KW"/>
</dbReference>
<keyword evidence="3" id="KW-0378">Hydrolase</keyword>
<dbReference type="PRINTS" id="PR00722">
    <property type="entry name" value="CHYMOTRYPSIN"/>
</dbReference>
<evidence type="ECO:0000256" key="5">
    <source>
        <dbReference type="ARBA" id="ARBA00023157"/>
    </source>
</evidence>
<dbReference type="PANTHER" id="PTHR24276">
    <property type="entry name" value="POLYSERASE-RELATED"/>
    <property type="match status" value="1"/>
</dbReference>
<sequence>MKYLLLLASIVTLSLGLPSNFEQISLNYHENIGIKEALRIRTAEESKDFDGSRIVGGTETYLGGHPYMGGLIISLTSSQTSVCGSTLISNTRLLTAAHCWFDGSNQAAQFLVVLASTTLFSGGTRVVATNVETHEDFNQLNLNNNIAIIEIPWINYTPLIQYISLASGSDTFEGQWARAVGYGRTGDNADITTNQALHQAWLQVIPIGVCAATYGADVVTSGTLCTSSAQGVNVCGGDVGGPLTLNGRLIGVTSFVSGSGCENGLPAGFTRVAAYDNWIKARL</sequence>
<gene>
    <name evidence="8" type="ORF">g.6975</name>
</gene>
<dbReference type="EMBL" id="GDQN01000181">
    <property type="protein sequence ID" value="JAT90873.1"/>
    <property type="molecule type" value="Transcribed_RNA"/>
</dbReference>
<evidence type="ECO:0000313" key="8">
    <source>
        <dbReference type="EMBL" id="JAT90873.1"/>
    </source>
</evidence>
<dbReference type="Pfam" id="PF00089">
    <property type="entry name" value="Trypsin"/>
    <property type="match status" value="1"/>
</dbReference>
<accession>A0A1E1WV21</accession>
<feature type="domain" description="Peptidase S1" evidence="7">
    <location>
        <begin position="54"/>
        <end position="283"/>
    </location>
</feature>
<dbReference type="InterPro" id="IPR001314">
    <property type="entry name" value="Peptidase_S1A"/>
</dbReference>
<feature type="chain" id="PRO_5009115782" description="Peptidase S1 domain-containing protein" evidence="6">
    <location>
        <begin position="17"/>
        <end position="283"/>
    </location>
</feature>
<keyword evidence="2" id="KW-0645">Protease</keyword>
<dbReference type="Gene3D" id="2.40.10.10">
    <property type="entry name" value="Trypsin-like serine proteases"/>
    <property type="match status" value="2"/>
</dbReference>
<dbReference type="InterPro" id="IPR009003">
    <property type="entry name" value="Peptidase_S1_PA"/>
</dbReference>
<evidence type="ECO:0000256" key="2">
    <source>
        <dbReference type="ARBA" id="ARBA00022670"/>
    </source>
</evidence>
<proteinExistence type="inferred from homology"/>
<dbReference type="InterPro" id="IPR043504">
    <property type="entry name" value="Peptidase_S1_PA_chymotrypsin"/>
</dbReference>
<evidence type="ECO:0000256" key="1">
    <source>
        <dbReference type="ARBA" id="ARBA00007664"/>
    </source>
</evidence>
<evidence type="ECO:0000256" key="3">
    <source>
        <dbReference type="ARBA" id="ARBA00022801"/>
    </source>
</evidence>
<dbReference type="PANTHER" id="PTHR24276:SF96">
    <property type="entry name" value="PEPTIDASE S1 DOMAIN-CONTAINING PROTEIN"/>
    <property type="match status" value="1"/>
</dbReference>
<dbReference type="InterPro" id="IPR050430">
    <property type="entry name" value="Peptidase_S1"/>
</dbReference>
<dbReference type="SUPFAM" id="SSF50494">
    <property type="entry name" value="Trypsin-like serine proteases"/>
    <property type="match status" value="1"/>
</dbReference>
<dbReference type="CDD" id="cd00190">
    <property type="entry name" value="Tryp_SPc"/>
    <property type="match status" value="1"/>
</dbReference>
<keyword evidence="6" id="KW-0732">Signal</keyword>
<dbReference type="InterPro" id="IPR001254">
    <property type="entry name" value="Trypsin_dom"/>
</dbReference>
<dbReference type="AlphaFoldDB" id="A0A1E1WV21"/>
<evidence type="ECO:0000259" key="7">
    <source>
        <dbReference type="PROSITE" id="PS50240"/>
    </source>
</evidence>
<dbReference type="SMART" id="SM00020">
    <property type="entry name" value="Tryp_SPc"/>
    <property type="match status" value="1"/>
</dbReference>
<evidence type="ECO:0000256" key="6">
    <source>
        <dbReference type="SAM" id="SignalP"/>
    </source>
</evidence>
<name>A0A1E1WV21_PECGO</name>
<keyword evidence="5" id="KW-1015">Disulfide bond</keyword>
<feature type="signal peptide" evidence="6">
    <location>
        <begin position="1"/>
        <end position="16"/>
    </location>
</feature>
<dbReference type="OrthoDB" id="5565075at2759"/>